<organism evidence="1 2">
    <name type="scientific">Pannonibacter tanglangensis</name>
    <dbReference type="NCBI Taxonomy" id="2750084"/>
    <lineage>
        <taxon>Bacteria</taxon>
        <taxon>Pseudomonadati</taxon>
        <taxon>Pseudomonadota</taxon>
        <taxon>Alphaproteobacteria</taxon>
        <taxon>Hyphomicrobiales</taxon>
        <taxon>Stappiaceae</taxon>
        <taxon>Pannonibacter</taxon>
    </lineage>
</organism>
<proteinExistence type="predicted"/>
<evidence type="ECO:0008006" key="3">
    <source>
        <dbReference type="Google" id="ProtNLM"/>
    </source>
</evidence>
<dbReference type="Pfam" id="PF08813">
    <property type="entry name" value="Phage_tail_3"/>
    <property type="match status" value="1"/>
</dbReference>
<dbReference type="Proteomes" id="UP000586722">
    <property type="component" value="Unassembled WGS sequence"/>
</dbReference>
<dbReference type="InterPro" id="IPR014918">
    <property type="entry name" value="Phage_tail_3"/>
</dbReference>
<dbReference type="Gene3D" id="4.10.410.40">
    <property type="match status" value="1"/>
</dbReference>
<dbReference type="AlphaFoldDB" id="A0A7X5F3A4"/>
<dbReference type="EMBL" id="JAABLQ010000001">
    <property type="protein sequence ID" value="NBN78679.1"/>
    <property type="molecule type" value="Genomic_DNA"/>
</dbReference>
<evidence type="ECO:0000313" key="2">
    <source>
        <dbReference type="Proteomes" id="UP000586722"/>
    </source>
</evidence>
<name>A0A7X5F3A4_9HYPH</name>
<gene>
    <name evidence="1" type="ORF">GWI72_10415</name>
</gene>
<keyword evidence="2" id="KW-1185">Reference proteome</keyword>
<sequence>MPVQTGAGTRISIGPTTAAATPTAYAALTPWTEIGEVEDLGEFGDNVGLANFTALSNRRVRKFKTSYDAGELQLTLGRDPLDAGQVALAAAVAADADYAIRIELDDKPTPTGKNTIFYFHAAVTKLTTQVGNADAIVKGSVTMAINTPVLVVPAAV</sequence>
<dbReference type="RefSeq" id="WP_161708591.1">
    <property type="nucleotide sequence ID" value="NZ_JAABLQ010000001.1"/>
</dbReference>
<reference evidence="2" key="1">
    <citation type="submission" date="2020-01" db="EMBL/GenBank/DDBJ databases">
        <authorList>
            <person name="Fang Y."/>
            <person name="Sun R."/>
            <person name="Nie L."/>
            <person name="He J."/>
            <person name="Hao L."/>
            <person name="Wang L."/>
            <person name="Su S."/>
            <person name="Lv E."/>
            <person name="Zhang Z."/>
            <person name="Xie R."/>
            <person name="Liu H."/>
        </authorList>
    </citation>
    <scope>NUCLEOTIDE SEQUENCE [LARGE SCALE GENOMIC DNA]</scope>
    <source>
        <strain evidence="2">XCT-53</strain>
    </source>
</reference>
<comment type="caution">
    <text evidence="1">The sequence shown here is derived from an EMBL/GenBank/DDBJ whole genome shotgun (WGS) entry which is preliminary data.</text>
</comment>
<accession>A0A7X5F3A4</accession>
<evidence type="ECO:0000313" key="1">
    <source>
        <dbReference type="EMBL" id="NBN78679.1"/>
    </source>
</evidence>
<protein>
    <recommendedName>
        <fullName evidence="3">Phage tail protein</fullName>
    </recommendedName>
</protein>